<sequence length="116" mass="12871">MISLLLTQPPGDRGIFVCQGGGIQCKKMYTKVTTVQLELDRPLTEKGKLLQVVMKAGPLLQTLLLARPLPQWRDPPPLPDALKIPPMTIPSPPPLPPPVLLHQDSFINTIDDFYLQ</sequence>
<gene>
    <name evidence="1" type="ORF">HUJ06_016065</name>
</gene>
<dbReference type="InterPro" id="IPR012862">
    <property type="entry name" value="DUF1635"/>
</dbReference>
<dbReference type="PANTHER" id="PTHR33431">
    <property type="entry name" value="ENABLED-LIKE PROTEIN (DUF1635)"/>
    <property type="match status" value="1"/>
</dbReference>
<dbReference type="EMBL" id="DUZY01000005">
    <property type="protein sequence ID" value="DAD41742.1"/>
    <property type="molecule type" value="Genomic_DNA"/>
</dbReference>
<protein>
    <submittedName>
        <fullName evidence="1">Uncharacterized protein</fullName>
    </submittedName>
</protein>
<dbReference type="Pfam" id="PF07795">
    <property type="entry name" value="DUF1635"/>
    <property type="match status" value="1"/>
</dbReference>
<comment type="caution">
    <text evidence="1">The sequence shown here is derived from an EMBL/GenBank/DDBJ whole genome shotgun (WGS) entry which is preliminary data.</text>
</comment>
<proteinExistence type="predicted"/>
<accession>A0A822Z9L3</accession>
<dbReference type="PANTHER" id="PTHR33431:SF3">
    <property type="entry name" value="ENABLED-LIKE PROTEIN (DUF1635)"/>
    <property type="match status" value="1"/>
</dbReference>
<organism evidence="1 2">
    <name type="scientific">Nelumbo nucifera</name>
    <name type="common">Sacred lotus</name>
    <dbReference type="NCBI Taxonomy" id="4432"/>
    <lineage>
        <taxon>Eukaryota</taxon>
        <taxon>Viridiplantae</taxon>
        <taxon>Streptophyta</taxon>
        <taxon>Embryophyta</taxon>
        <taxon>Tracheophyta</taxon>
        <taxon>Spermatophyta</taxon>
        <taxon>Magnoliopsida</taxon>
        <taxon>Proteales</taxon>
        <taxon>Nelumbonaceae</taxon>
        <taxon>Nelumbo</taxon>
    </lineage>
</organism>
<keyword evidence="2" id="KW-1185">Reference proteome</keyword>
<evidence type="ECO:0000313" key="2">
    <source>
        <dbReference type="Proteomes" id="UP000607653"/>
    </source>
</evidence>
<dbReference type="AlphaFoldDB" id="A0A822Z9L3"/>
<name>A0A822Z9L3_NELNU</name>
<evidence type="ECO:0000313" key="1">
    <source>
        <dbReference type="EMBL" id="DAD41742.1"/>
    </source>
</evidence>
<dbReference type="Proteomes" id="UP000607653">
    <property type="component" value="Unassembled WGS sequence"/>
</dbReference>
<reference evidence="1 2" key="1">
    <citation type="journal article" date="2020" name="Mol. Biol. Evol.">
        <title>Distinct Expression and Methylation Patterns for Genes with Different Fates following a Single Whole-Genome Duplication in Flowering Plants.</title>
        <authorList>
            <person name="Shi T."/>
            <person name="Rahmani R.S."/>
            <person name="Gugger P.F."/>
            <person name="Wang M."/>
            <person name="Li H."/>
            <person name="Zhang Y."/>
            <person name="Li Z."/>
            <person name="Wang Q."/>
            <person name="Van de Peer Y."/>
            <person name="Marchal K."/>
            <person name="Chen J."/>
        </authorList>
    </citation>
    <scope>NUCLEOTIDE SEQUENCE [LARGE SCALE GENOMIC DNA]</scope>
    <source>
        <tissue evidence="1">Leaf</tissue>
    </source>
</reference>